<dbReference type="InterPro" id="IPR052713">
    <property type="entry name" value="FeoA"/>
</dbReference>
<dbReference type="SMART" id="SM00899">
    <property type="entry name" value="FeoA"/>
    <property type="match status" value="1"/>
</dbReference>
<dbReference type="RefSeq" id="WP_136914622.1">
    <property type="nucleotide sequence ID" value="NZ_CP039371.1"/>
</dbReference>
<protein>
    <submittedName>
        <fullName evidence="3">Ferrous iron transport protein A</fullName>
    </submittedName>
</protein>
<dbReference type="Proteomes" id="UP000298551">
    <property type="component" value="Chromosome"/>
</dbReference>
<name>A0A4D6XHQ5_PSEPU</name>
<dbReference type="Pfam" id="PF04023">
    <property type="entry name" value="FeoA"/>
    <property type="match status" value="1"/>
</dbReference>
<dbReference type="InterPro" id="IPR008988">
    <property type="entry name" value="Transcriptional_repressor_C"/>
</dbReference>
<evidence type="ECO:0000313" key="4">
    <source>
        <dbReference type="Proteomes" id="UP000298551"/>
    </source>
</evidence>
<dbReference type="Gene3D" id="2.30.30.90">
    <property type="match status" value="1"/>
</dbReference>
<evidence type="ECO:0000256" key="1">
    <source>
        <dbReference type="ARBA" id="ARBA00023004"/>
    </source>
</evidence>
<dbReference type="AlphaFoldDB" id="A0A4D6XHQ5"/>
<gene>
    <name evidence="3" type="ORF">E6B08_14305</name>
</gene>
<dbReference type="OrthoDB" id="559009at2"/>
<sequence length="82" mass="8802">MLLSDLPRQRQAFVTGVLPSNASSTLSQRLQDIGFVPGEAVAVVARAPWGGDPILVQVGGTRFALRRSEAKMVLVEVAVDER</sequence>
<evidence type="ECO:0000259" key="2">
    <source>
        <dbReference type="SMART" id="SM00899"/>
    </source>
</evidence>
<dbReference type="SUPFAM" id="SSF50037">
    <property type="entry name" value="C-terminal domain of transcriptional repressors"/>
    <property type="match status" value="1"/>
</dbReference>
<keyword evidence="1" id="KW-0408">Iron</keyword>
<dbReference type="InterPro" id="IPR038157">
    <property type="entry name" value="FeoA_core_dom"/>
</dbReference>
<accession>A0A4D6XHQ5</accession>
<dbReference type="PANTHER" id="PTHR42954">
    <property type="entry name" value="FE(2+) TRANSPORT PROTEIN A"/>
    <property type="match status" value="1"/>
</dbReference>
<proteinExistence type="predicted"/>
<feature type="domain" description="Ferrous iron transporter FeoA-like" evidence="2">
    <location>
        <begin position="1"/>
        <end position="77"/>
    </location>
</feature>
<dbReference type="EMBL" id="CP039371">
    <property type="protein sequence ID" value="QCI12465.1"/>
    <property type="molecule type" value="Genomic_DNA"/>
</dbReference>
<reference evidence="4" key="1">
    <citation type="submission" date="2019-04" db="EMBL/GenBank/DDBJ databases">
        <title>Genome sequence of Pseudomonas putida 1290, an auxin catabolizing strain.</title>
        <authorList>
            <person name="Laird T.S."/>
            <person name="Leveau J.H.J."/>
        </authorList>
    </citation>
    <scope>NUCLEOTIDE SEQUENCE [LARGE SCALE GENOMIC DNA]</scope>
    <source>
        <strain evidence="4">1290</strain>
    </source>
</reference>
<organism evidence="3 4">
    <name type="scientific">Pseudomonas putida</name>
    <name type="common">Arthrobacter siderocapsulatus</name>
    <dbReference type="NCBI Taxonomy" id="303"/>
    <lineage>
        <taxon>Bacteria</taxon>
        <taxon>Pseudomonadati</taxon>
        <taxon>Pseudomonadota</taxon>
        <taxon>Gammaproteobacteria</taxon>
        <taxon>Pseudomonadales</taxon>
        <taxon>Pseudomonadaceae</taxon>
        <taxon>Pseudomonas</taxon>
    </lineage>
</organism>
<dbReference type="InterPro" id="IPR007167">
    <property type="entry name" value="Fe-transptr_FeoA-like"/>
</dbReference>
<dbReference type="PANTHER" id="PTHR42954:SF2">
    <property type="entry name" value="FE(2+) TRANSPORT PROTEIN A"/>
    <property type="match status" value="1"/>
</dbReference>
<dbReference type="GO" id="GO:0046914">
    <property type="term" value="F:transition metal ion binding"/>
    <property type="evidence" value="ECO:0007669"/>
    <property type="project" value="InterPro"/>
</dbReference>
<evidence type="ECO:0000313" key="3">
    <source>
        <dbReference type="EMBL" id="QCI12465.1"/>
    </source>
</evidence>